<evidence type="ECO:0000256" key="7">
    <source>
        <dbReference type="PROSITE-ProRule" id="PRU00277"/>
    </source>
</evidence>
<dbReference type="STRING" id="336963.C4JH82"/>
<reference evidence="10" key="1">
    <citation type="journal article" date="2009" name="Genome Res.">
        <title>Comparative genomic analyses of the human fungal pathogens Coccidioides and their relatives.</title>
        <authorList>
            <person name="Sharpton T.J."/>
            <person name="Stajich J.E."/>
            <person name="Rounsley S.D."/>
            <person name="Gardner M.J."/>
            <person name="Wortman J.R."/>
            <person name="Jordar V.S."/>
            <person name="Maiti R."/>
            <person name="Kodira C.D."/>
            <person name="Neafsey D.E."/>
            <person name="Zeng Q."/>
            <person name="Hung C.-Y."/>
            <person name="McMahan C."/>
            <person name="Muszewska A."/>
            <person name="Grynberg M."/>
            <person name="Mandel M.A."/>
            <person name="Kellner E.M."/>
            <person name="Barker B.M."/>
            <person name="Galgiani J.N."/>
            <person name="Orbach M.J."/>
            <person name="Kirkland T.N."/>
            <person name="Cole G.T."/>
            <person name="Henn M.R."/>
            <person name="Birren B.W."/>
            <person name="Taylor J.W."/>
        </authorList>
    </citation>
    <scope>NUCLEOTIDE SEQUENCE [LARGE SCALE GENOMIC DNA]</scope>
    <source>
        <strain evidence="10">UAMH 1704</strain>
    </source>
</reference>
<dbReference type="EMBL" id="CH476615">
    <property type="protein sequence ID" value="EEP77806.1"/>
    <property type="molecule type" value="Genomic_DNA"/>
</dbReference>
<comment type="similarity">
    <text evidence="6">Belongs to the FKBP-type PPIase family. FKBP1 subfamily.</text>
</comment>
<evidence type="ECO:0000256" key="4">
    <source>
        <dbReference type="ARBA" id="ARBA00023110"/>
    </source>
</evidence>
<dbReference type="AlphaFoldDB" id="C4JH82"/>
<dbReference type="HOGENOM" id="CLU_013615_12_1_1"/>
<sequence length="87" mass="9629">MGVTKKIIKHGNGVDKPAKGDNIVMKYRGCLYDPNKASENYMGTQFDSTEHRGEFKIKIGIGAVIRGWDEAVPEMTLGEKSILTITE</sequence>
<keyword evidence="10" id="KW-1185">Reference proteome</keyword>
<dbReference type="InParanoid" id="C4JH82"/>
<dbReference type="GO" id="GO:0003755">
    <property type="term" value="F:peptidyl-prolyl cis-trans isomerase activity"/>
    <property type="evidence" value="ECO:0007669"/>
    <property type="project" value="UniProtKB-KW"/>
</dbReference>
<evidence type="ECO:0000256" key="1">
    <source>
        <dbReference type="ARBA" id="ARBA00000971"/>
    </source>
</evidence>
<evidence type="ECO:0000256" key="6">
    <source>
        <dbReference type="ARBA" id="ARBA00038106"/>
    </source>
</evidence>
<dbReference type="GeneID" id="8443102"/>
<evidence type="ECO:0000313" key="9">
    <source>
        <dbReference type="EMBL" id="EEP77806.1"/>
    </source>
</evidence>
<keyword evidence="4 7" id="KW-0697">Rotamase</keyword>
<dbReference type="OrthoDB" id="1902587at2759"/>
<dbReference type="KEGG" id="ure:UREG_02655"/>
<dbReference type="InterPro" id="IPR050689">
    <property type="entry name" value="FKBP-type_PPIase"/>
</dbReference>
<protein>
    <recommendedName>
        <fullName evidence="3 7">peptidylprolyl isomerase</fullName>
        <ecNumber evidence="3 7">5.2.1.8</ecNumber>
    </recommendedName>
</protein>
<name>C4JH82_UNCRE</name>
<dbReference type="Proteomes" id="UP000002058">
    <property type="component" value="Unassembled WGS sequence"/>
</dbReference>
<dbReference type="eggNOG" id="KOG0544">
    <property type="taxonomic scope" value="Eukaryota"/>
</dbReference>
<keyword evidence="5 7" id="KW-0413">Isomerase</keyword>
<dbReference type="RefSeq" id="XP_002543139.1">
    <property type="nucleotide sequence ID" value="XM_002543093.1"/>
</dbReference>
<evidence type="ECO:0000259" key="8">
    <source>
        <dbReference type="PROSITE" id="PS50059"/>
    </source>
</evidence>
<gene>
    <name evidence="9" type="ORF">UREG_02655</name>
</gene>
<dbReference type="PROSITE" id="PS50059">
    <property type="entry name" value="FKBP_PPIASE"/>
    <property type="match status" value="1"/>
</dbReference>
<dbReference type="PANTHER" id="PTHR10516:SF443">
    <property type="entry name" value="FK506-BINDING PROTEIN 59-RELATED"/>
    <property type="match status" value="1"/>
</dbReference>
<evidence type="ECO:0000256" key="5">
    <source>
        <dbReference type="ARBA" id="ARBA00023235"/>
    </source>
</evidence>
<dbReference type="SUPFAM" id="SSF54534">
    <property type="entry name" value="FKBP-like"/>
    <property type="match status" value="1"/>
</dbReference>
<dbReference type="InterPro" id="IPR046357">
    <property type="entry name" value="PPIase_dom_sf"/>
</dbReference>
<dbReference type="Pfam" id="PF00254">
    <property type="entry name" value="FKBP_C"/>
    <property type="match status" value="1"/>
</dbReference>
<dbReference type="PANTHER" id="PTHR10516">
    <property type="entry name" value="PEPTIDYL-PROLYL CIS-TRANS ISOMERASE"/>
    <property type="match status" value="1"/>
</dbReference>
<comment type="function">
    <text evidence="2">PPIases accelerate the folding of proteins. It catalyzes the cis-trans isomerization of proline imidic peptide bonds in oligopeptides.</text>
</comment>
<dbReference type="VEuPathDB" id="FungiDB:UREG_02655"/>
<dbReference type="Gene3D" id="3.10.50.40">
    <property type="match status" value="1"/>
</dbReference>
<feature type="domain" description="PPIase FKBP-type" evidence="8">
    <location>
        <begin position="20"/>
        <end position="87"/>
    </location>
</feature>
<dbReference type="EC" id="5.2.1.8" evidence="3 7"/>
<organism evidence="9 10">
    <name type="scientific">Uncinocarpus reesii (strain UAMH 1704)</name>
    <dbReference type="NCBI Taxonomy" id="336963"/>
    <lineage>
        <taxon>Eukaryota</taxon>
        <taxon>Fungi</taxon>
        <taxon>Dikarya</taxon>
        <taxon>Ascomycota</taxon>
        <taxon>Pezizomycotina</taxon>
        <taxon>Eurotiomycetes</taxon>
        <taxon>Eurotiomycetidae</taxon>
        <taxon>Onygenales</taxon>
        <taxon>Onygenaceae</taxon>
        <taxon>Uncinocarpus</taxon>
    </lineage>
</organism>
<dbReference type="InterPro" id="IPR001179">
    <property type="entry name" value="PPIase_FKBP_dom"/>
</dbReference>
<evidence type="ECO:0000256" key="2">
    <source>
        <dbReference type="ARBA" id="ARBA00002388"/>
    </source>
</evidence>
<accession>C4JH82</accession>
<proteinExistence type="inferred from homology"/>
<comment type="catalytic activity">
    <reaction evidence="1 7">
        <text>[protein]-peptidylproline (omega=180) = [protein]-peptidylproline (omega=0)</text>
        <dbReference type="Rhea" id="RHEA:16237"/>
        <dbReference type="Rhea" id="RHEA-COMP:10747"/>
        <dbReference type="Rhea" id="RHEA-COMP:10748"/>
        <dbReference type="ChEBI" id="CHEBI:83833"/>
        <dbReference type="ChEBI" id="CHEBI:83834"/>
        <dbReference type="EC" id="5.2.1.8"/>
    </reaction>
</comment>
<dbReference type="OMA" id="HDEICVE"/>
<evidence type="ECO:0000256" key="3">
    <source>
        <dbReference type="ARBA" id="ARBA00013194"/>
    </source>
</evidence>
<evidence type="ECO:0000313" key="10">
    <source>
        <dbReference type="Proteomes" id="UP000002058"/>
    </source>
</evidence>
<dbReference type="GO" id="GO:0005737">
    <property type="term" value="C:cytoplasm"/>
    <property type="evidence" value="ECO:0007669"/>
    <property type="project" value="TreeGrafter"/>
</dbReference>